<feature type="compositionally biased region" description="Polar residues" evidence="2">
    <location>
        <begin position="20"/>
        <end position="29"/>
    </location>
</feature>
<evidence type="ECO:0000256" key="2">
    <source>
        <dbReference type="SAM" id="MobiDB-lite"/>
    </source>
</evidence>
<gene>
    <name evidence="3" type="ORF">ZT3D7_G9815</name>
</gene>
<organism evidence="3 4">
    <name type="scientific">Zymoseptoria tritici (strain ST99CH_3D7)</name>
    <dbReference type="NCBI Taxonomy" id="1276538"/>
    <lineage>
        <taxon>Eukaryota</taxon>
        <taxon>Fungi</taxon>
        <taxon>Dikarya</taxon>
        <taxon>Ascomycota</taxon>
        <taxon>Pezizomycotina</taxon>
        <taxon>Dothideomycetes</taxon>
        <taxon>Dothideomycetidae</taxon>
        <taxon>Mycosphaerellales</taxon>
        <taxon>Mycosphaerellaceae</taxon>
        <taxon>Zymoseptoria</taxon>
    </lineage>
</organism>
<protein>
    <submittedName>
        <fullName evidence="3">Uncharacterized protein</fullName>
    </submittedName>
</protein>
<feature type="region of interest" description="Disordered" evidence="2">
    <location>
        <begin position="1"/>
        <end position="71"/>
    </location>
</feature>
<dbReference type="AlphaFoldDB" id="A0A1X7S570"/>
<keyword evidence="1" id="KW-0175">Coiled coil</keyword>
<sequence>MASTKPQPSSKSLKQPEITKATSSFSKGTYQAGGIRKDVSKSATKPNTKSKDKSKLDYQQLYKESQKDNVDLRRRFNEEKDHSSGVEKENVELRGTNAETAGLTMKRHRERIEDLERELKIEKLQTLGYGLLVKHIERDVRKWAGDNCLSERDLPNFTLWEEVPDTGFKIPGSKMNSSSTMIDGLGAAAKRKRGDAKDDAMMSAKRRDNEVWQKAQQDVDMDDDDDETAMDEEAALARVKRESKFLLSR</sequence>
<dbReference type="Proteomes" id="UP000215127">
    <property type="component" value="Chromosome 10"/>
</dbReference>
<proteinExistence type="predicted"/>
<evidence type="ECO:0000313" key="3">
    <source>
        <dbReference type="EMBL" id="SMQ54660.1"/>
    </source>
</evidence>
<feature type="compositionally biased region" description="Polar residues" evidence="2">
    <location>
        <begin position="1"/>
        <end position="13"/>
    </location>
</feature>
<feature type="coiled-coil region" evidence="1">
    <location>
        <begin position="98"/>
        <end position="125"/>
    </location>
</feature>
<feature type="compositionally biased region" description="Basic and acidic residues" evidence="2">
    <location>
        <begin position="195"/>
        <end position="211"/>
    </location>
</feature>
<evidence type="ECO:0000256" key="1">
    <source>
        <dbReference type="SAM" id="Coils"/>
    </source>
</evidence>
<evidence type="ECO:0000313" key="4">
    <source>
        <dbReference type="Proteomes" id="UP000215127"/>
    </source>
</evidence>
<feature type="region of interest" description="Disordered" evidence="2">
    <location>
        <begin position="187"/>
        <end position="233"/>
    </location>
</feature>
<name>A0A1X7S570_ZYMT9</name>
<feature type="compositionally biased region" description="Acidic residues" evidence="2">
    <location>
        <begin position="219"/>
        <end position="233"/>
    </location>
</feature>
<keyword evidence="4" id="KW-1185">Reference proteome</keyword>
<reference evidence="3 4" key="1">
    <citation type="submission" date="2016-06" db="EMBL/GenBank/DDBJ databases">
        <authorList>
            <person name="Kjaerup R.B."/>
            <person name="Dalgaard T.S."/>
            <person name="Juul-Madsen H.R."/>
        </authorList>
    </citation>
    <scope>NUCLEOTIDE SEQUENCE [LARGE SCALE GENOMIC DNA]</scope>
</reference>
<accession>A0A1X7S570</accession>
<dbReference type="EMBL" id="LT853701">
    <property type="protein sequence ID" value="SMQ54660.1"/>
    <property type="molecule type" value="Genomic_DNA"/>
</dbReference>